<accession>A0ACD1AF55</accession>
<keyword evidence="2" id="KW-1185">Reference proteome</keyword>
<protein>
    <submittedName>
        <fullName evidence="1">Uncharacterized protein</fullName>
    </submittedName>
</protein>
<sequence length="326" mass="35857">MKKLMFLVLIAVTTLLPTDAYASGITLNFDSYGSYEDDINGDGAKEKVWIVPVGGSYQVDKARCSVDVHSFHLMYEMIDILPEPIIINGHLQFVQYIDIGTKKGLEWYGAMKTFVGSGTYEGPDTAYYFDKADITYVDLGSTGGNDSFSDLAAAIFSGNYPMSDPVPKEFYSLSAVKKGTADAIQTWYFKVLPYEYAAPATVKASVFGRDETFRAYNIEGYNYFKIRDLAAAFKGTRYAFDVGWDEGGVNILMGVQSKDAISIESLGADAAHAVHSNGGILHKGDDVVSVECFMINGYNYYKIRDLAAFLGFTVSYDSKSGKINCQ</sequence>
<proteinExistence type="predicted"/>
<dbReference type="Proteomes" id="UP000594014">
    <property type="component" value="Chromosome"/>
</dbReference>
<reference evidence="1" key="1">
    <citation type="submission" date="2019-08" db="EMBL/GenBank/DDBJ databases">
        <title>Genome sequence of Clostridiales bacterium MT110.</title>
        <authorList>
            <person name="Cao J."/>
        </authorList>
    </citation>
    <scope>NUCLEOTIDE SEQUENCE</scope>
    <source>
        <strain evidence="1">MT110</strain>
    </source>
</reference>
<evidence type="ECO:0000313" key="1">
    <source>
        <dbReference type="EMBL" id="QOX64899.1"/>
    </source>
</evidence>
<evidence type="ECO:0000313" key="2">
    <source>
        <dbReference type="Proteomes" id="UP000594014"/>
    </source>
</evidence>
<name>A0ACD1AF55_9FIRM</name>
<dbReference type="EMBL" id="CP042469">
    <property type="protein sequence ID" value="QOX64899.1"/>
    <property type="molecule type" value="Genomic_DNA"/>
</dbReference>
<gene>
    <name evidence="1" type="ORF">FRZ06_16870</name>
</gene>
<organism evidence="1 2">
    <name type="scientific">Anoxybacterium hadale</name>
    <dbReference type="NCBI Taxonomy" id="3408580"/>
    <lineage>
        <taxon>Bacteria</taxon>
        <taxon>Bacillati</taxon>
        <taxon>Bacillota</taxon>
        <taxon>Clostridia</taxon>
        <taxon>Peptostreptococcales</taxon>
        <taxon>Anaerovoracaceae</taxon>
        <taxon>Anoxybacterium</taxon>
    </lineage>
</organism>